<evidence type="ECO:0000259" key="11">
    <source>
        <dbReference type="PROSITE" id="PS50893"/>
    </source>
</evidence>
<dbReference type="EnsemblMetazoa" id="XM_038208536.1">
    <property type="protein sequence ID" value="XP_038064464.1"/>
    <property type="gene ID" value="LOC119734905"/>
</dbReference>
<keyword evidence="8 10" id="KW-0472">Membrane</keyword>
<dbReference type="SMART" id="SM00382">
    <property type="entry name" value="AAA"/>
    <property type="match status" value="2"/>
</dbReference>
<evidence type="ECO:0000313" key="12">
    <source>
        <dbReference type="EnsemblMetazoa" id="XP_038064464.1"/>
    </source>
</evidence>
<dbReference type="PROSITE" id="PS00211">
    <property type="entry name" value="ABC_TRANSPORTER_1"/>
    <property type="match status" value="1"/>
</dbReference>
<feature type="transmembrane region" description="Helical" evidence="10">
    <location>
        <begin position="26"/>
        <end position="43"/>
    </location>
</feature>
<feature type="domain" description="ABC transporter" evidence="11">
    <location>
        <begin position="1357"/>
        <end position="1600"/>
    </location>
</feature>
<feature type="transmembrane region" description="Helical" evidence="10">
    <location>
        <begin position="284"/>
        <end position="307"/>
    </location>
</feature>
<name>A0A914AM06_PATMI</name>
<feature type="transmembrane region" description="Helical" evidence="10">
    <location>
        <begin position="1073"/>
        <end position="1095"/>
    </location>
</feature>
<evidence type="ECO:0000256" key="2">
    <source>
        <dbReference type="ARBA" id="ARBA00008869"/>
    </source>
</evidence>
<evidence type="ECO:0000256" key="3">
    <source>
        <dbReference type="ARBA" id="ARBA00022448"/>
    </source>
</evidence>
<dbReference type="GeneID" id="119734905"/>
<dbReference type="InterPro" id="IPR017871">
    <property type="entry name" value="ABC_transporter-like_CS"/>
</dbReference>
<dbReference type="OrthoDB" id="8061355at2759"/>
<dbReference type="FunFam" id="3.40.50.300:FF:000933">
    <property type="entry name" value="ABC transporter A family member 7"/>
    <property type="match status" value="1"/>
</dbReference>
<protein>
    <recommendedName>
        <fullName evidence="11">ABC transporter domain-containing protein</fullName>
    </recommendedName>
</protein>
<keyword evidence="13" id="KW-1185">Reference proteome</keyword>
<evidence type="ECO:0000256" key="4">
    <source>
        <dbReference type="ARBA" id="ARBA00022692"/>
    </source>
</evidence>
<feature type="transmembrane region" description="Helical" evidence="10">
    <location>
        <begin position="319"/>
        <end position="341"/>
    </location>
</feature>
<comment type="similarity">
    <text evidence="2">Belongs to the ABC transporter superfamily. ABCA family.</text>
</comment>
<dbReference type="FunFam" id="3.40.50.300:FF:000335">
    <property type="entry name" value="ATP binding cassette subfamily A member 5"/>
    <property type="match status" value="1"/>
</dbReference>
<dbReference type="Pfam" id="PF00005">
    <property type="entry name" value="ABC_tran"/>
    <property type="match status" value="2"/>
</dbReference>
<evidence type="ECO:0000256" key="9">
    <source>
        <dbReference type="SAM" id="MobiDB-lite"/>
    </source>
</evidence>
<feature type="transmembrane region" description="Helical" evidence="10">
    <location>
        <begin position="900"/>
        <end position="923"/>
    </location>
</feature>
<reference evidence="12" key="1">
    <citation type="submission" date="2022-11" db="UniProtKB">
        <authorList>
            <consortium name="EnsemblMetazoa"/>
        </authorList>
    </citation>
    <scope>IDENTIFICATION</scope>
</reference>
<keyword evidence="3" id="KW-0813">Transport</keyword>
<dbReference type="GO" id="GO:0140359">
    <property type="term" value="F:ABC-type transporter activity"/>
    <property type="evidence" value="ECO:0007669"/>
    <property type="project" value="InterPro"/>
</dbReference>
<feature type="transmembrane region" description="Helical" evidence="10">
    <location>
        <begin position="347"/>
        <end position="368"/>
    </location>
</feature>
<evidence type="ECO:0000256" key="1">
    <source>
        <dbReference type="ARBA" id="ARBA00004141"/>
    </source>
</evidence>
<dbReference type="OMA" id="TNFLKKW"/>
<dbReference type="PANTHER" id="PTHR19229:SF209">
    <property type="entry name" value="ATP-BINDING CASSETTE SUB-FAMILY A MEMBER 5 ISOFORM X1"/>
    <property type="match status" value="1"/>
</dbReference>
<dbReference type="InterPro" id="IPR013525">
    <property type="entry name" value="ABC2_TM"/>
</dbReference>
<feature type="transmembrane region" description="Helical" evidence="10">
    <location>
        <begin position="1158"/>
        <end position="1182"/>
    </location>
</feature>
<feature type="transmembrane region" description="Helical" evidence="10">
    <location>
        <begin position="1229"/>
        <end position="1249"/>
    </location>
</feature>
<dbReference type="CDD" id="cd03263">
    <property type="entry name" value="ABC_subfamily_A"/>
    <property type="match status" value="2"/>
</dbReference>
<feature type="transmembrane region" description="Helical" evidence="10">
    <location>
        <begin position="420"/>
        <end position="438"/>
    </location>
</feature>
<evidence type="ECO:0000256" key="10">
    <source>
        <dbReference type="SAM" id="Phobius"/>
    </source>
</evidence>
<feature type="domain" description="ABC transporter" evidence="11">
    <location>
        <begin position="497"/>
        <end position="734"/>
    </location>
</feature>
<dbReference type="PROSITE" id="PS50893">
    <property type="entry name" value="ABC_TRANSPORTER_2"/>
    <property type="match status" value="2"/>
</dbReference>
<feature type="region of interest" description="Disordered" evidence="9">
    <location>
        <begin position="821"/>
        <end position="845"/>
    </location>
</feature>
<dbReference type="GO" id="GO:0005524">
    <property type="term" value="F:ATP binding"/>
    <property type="evidence" value="ECO:0007669"/>
    <property type="project" value="UniProtKB-KW"/>
</dbReference>
<evidence type="ECO:0000256" key="5">
    <source>
        <dbReference type="ARBA" id="ARBA00022741"/>
    </source>
</evidence>
<dbReference type="Proteomes" id="UP000887568">
    <property type="component" value="Unplaced"/>
</dbReference>
<dbReference type="InterPro" id="IPR003439">
    <property type="entry name" value="ABC_transporter-like_ATP-bd"/>
</dbReference>
<dbReference type="InterPro" id="IPR003593">
    <property type="entry name" value="AAA+_ATPase"/>
</dbReference>
<keyword evidence="5" id="KW-0547">Nucleotide-binding</keyword>
<dbReference type="Gene3D" id="3.40.50.300">
    <property type="entry name" value="P-loop containing nucleotide triphosphate hydrolases"/>
    <property type="match status" value="2"/>
</dbReference>
<dbReference type="InterPro" id="IPR026082">
    <property type="entry name" value="ABCA"/>
</dbReference>
<feature type="transmembrane region" description="Helical" evidence="10">
    <location>
        <begin position="1194"/>
        <end position="1214"/>
    </location>
</feature>
<keyword evidence="7 10" id="KW-1133">Transmembrane helix</keyword>
<dbReference type="RefSeq" id="XP_038064464.1">
    <property type="nucleotide sequence ID" value="XM_038208536.1"/>
</dbReference>
<keyword evidence="4 10" id="KW-0812">Transmembrane</keyword>
<dbReference type="GO" id="GO:0016887">
    <property type="term" value="F:ATP hydrolysis activity"/>
    <property type="evidence" value="ECO:0007669"/>
    <property type="project" value="InterPro"/>
</dbReference>
<sequence length="1725" mass="192467">MTSFWRQTYCLFRRNLLLKRRNIKQLLLELVVPCLFIAALAVIQSMTATLTFDPEKYDTFHDYQLLESNATTHRSFFPDASKPWAYTPNTTDTSRVMGEVQATFGDHAPPEMLPFSSEADMVAAFNRSHFSEIDIGVVFSHNFPDDLTLVIRMPYGSVASKALGPFPDSELCFSFDSSDGSPGLVSSDANSYLYSGFAALQVVLQNAVAKVVTGQSIPVPDMWVRMFPLGEYFGSYQQSLLLCVVAYVLMYGFFVSILLTNLVYEKEKKIKENMLMMGMSNAAFWLAWFMVYGIVLIVVSLIITLLSKYAINTTATGDFFLVFLILFLYGMSLISLAFMLTPFFNKAVAAGVFATVLTLILTVVYVAITLSSGVDISIKWLLSFFSPTAAGLAMDQALLYETLGPGIHFDNIGLDGYPPYVAMLAIDTALYFLLAVYFDNVIPGNYGQHKPPWFCFMPSYWRKGSNTGVSSPLDFDRFDARKDVEKVSPEMRATTGIRICNLSKTFKGGWGEPDVLAVKDMTLDVYEGQITCLLGHNGAGKTTLINTLTGLITADSGQATICGYSIRDPIQMQKIRSMMGVCPQEDTLFDTLSPREHLKVYAGLKGVPSSETNSEVEKMLRQIQLIDSANTKSKNLSGGQKRKLCVGIALIGDPKVLFLDEPSSGMDPYSRRQMWSLLKNQRQGRIMVLTTHFMEEADILADRKAVMSRGSLRCYGSSLFLKNRFGIGYHLGMVVEQDVNVQQINQLVTRHIPEGKVSRSHGMELSYTLPLQESDKFPGLFQALEETTESGQTVAKQLGIQSYGVSMTTLEEVFLKLSEEEEADEQDLQKNSSVLPTDDSETTPLLQAREDSRENTLVDADPMSLDVEHYITQPLRPGKYQIRTLCKAQLQQILRSPKTYFFRLVFPCLIMVLAAILTATVTLDTTYGLDEGPLILDPKMYVETTSHSSRLQTPLLYENNLTMGEQDIKLLTDQFHRMGLVNRGIDDVSQVMSVAPHNLAIVADSLGEGTNETPKAVAMYNCSAVHSLPITLNILSNAFLPLQTRDKRVLDMTIASHPFQVQISTFREANPGIFMMVGIGLAMVIPPMGFMINVVKERQDQVLAQLRVSGVSMANYWVSHFLIDAAQMFLIVIVAVILSLASGFSIHGTSLTTAGGMFVFAVFMIIFTPLSVLFSYCLSFLLREYKMSLWVAQLLYIYLPVFIAVMTIVLHHYVLGALMPMLLELTRDLGLVFSFLYPPFSVFMMLYHIESFYQQLYRFEQLDTLTFQAYMTFDALMLPIIICVLLSLVVVVFLLYFLDTFSSGGNLRDVFRLRKRTNPALPNDDIIEDEDSDVRLERQKVEAVLRKGSRHDEKCIMAASGIRKVYNETSWCCYCCRKKKYKAAVRNLSLSVNEGEVFGLLGPNGAGKTTSMNVMTAETKPARGQVQVAGYNITSSRSDAFCVMGYCPQNNPLYANLTMREHLEAYGKINGVHPDDAKTIAQHFMSVLNISEHANKKAQQLSGGTKRKLCFAISMIGKPKIVFLDEPSTGMDPTSKRFLWNTIISSFRGDRGAVLTTHSMEEADAVCSRVGIMVSGKLMCLGTTQHLKGKYGRGYSLEVKLNPGPAYYSMDHTSGQAVQLLEGLMAALDTRIKEVFPSAEVAEKFGERVVYKVPSEDVRSLSTVFASLEEGKETLHIEEYSFSQPTLEQVFLEFASMQRKEEDESSKTSDHCPSRVNLSVINEEV</sequence>
<keyword evidence="6" id="KW-0067">ATP-binding</keyword>
<proteinExistence type="inferred from homology"/>
<evidence type="ECO:0000256" key="7">
    <source>
        <dbReference type="ARBA" id="ARBA00022989"/>
    </source>
</evidence>
<organism evidence="12 13">
    <name type="scientific">Patiria miniata</name>
    <name type="common">Bat star</name>
    <name type="synonym">Asterina miniata</name>
    <dbReference type="NCBI Taxonomy" id="46514"/>
    <lineage>
        <taxon>Eukaryota</taxon>
        <taxon>Metazoa</taxon>
        <taxon>Echinodermata</taxon>
        <taxon>Eleutherozoa</taxon>
        <taxon>Asterozoa</taxon>
        <taxon>Asteroidea</taxon>
        <taxon>Valvatacea</taxon>
        <taxon>Valvatida</taxon>
        <taxon>Asterinidae</taxon>
        <taxon>Patiria</taxon>
    </lineage>
</organism>
<dbReference type="GO" id="GO:0005319">
    <property type="term" value="F:lipid transporter activity"/>
    <property type="evidence" value="ECO:0007669"/>
    <property type="project" value="TreeGrafter"/>
</dbReference>
<accession>A0A914AM06</accession>
<dbReference type="Pfam" id="PF23321">
    <property type="entry name" value="R1_ABCA1"/>
    <property type="match status" value="1"/>
</dbReference>
<comment type="subcellular location">
    <subcellularLocation>
        <location evidence="1">Membrane</location>
        <topology evidence="1">Multi-pass membrane protein</topology>
    </subcellularLocation>
</comment>
<evidence type="ECO:0000256" key="6">
    <source>
        <dbReference type="ARBA" id="ARBA00022840"/>
    </source>
</evidence>
<dbReference type="PANTHER" id="PTHR19229">
    <property type="entry name" value="ATP-BINDING CASSETTE TRANSPORTER SUBFAMILY A ABCA"/>
    <property type="match status" value="1"/>
</dbReference>
<dbReference type="SUPFAM" id="SSF52540">
    <property type="entry name" value="P-loop containing nucleoside triphosphate hydrolases"/>
    <property type="match status" value="2"/>
</dbReference>
<feature type="transmembrane region" description="Helical" evidence="10">
    <location>
        <begin position="1116"/>
        <end position="1138"/>
    </location>
</feature>
<dbReference type="InterPro" id="IPR056264">
    <property type="entry name" value="R2_ABCA1-4-like"/>
</dbReference>
<feature type="transmembrane region" description="Helical" evidence="10">
    <location>
        <begin position="240"/>
        <end position="264"/>
    </location>
</feature>
<evidence type="ECO:0000256" key="8">
    <source>
        <dbReference type="ARBA" id="ARBA00023136"/>
    </source>
</evidence>
<dbReference type="GO" id="GO:0016020">
    <property type="term" value="C:membrane"/>
    <property type="evidence" value="ECO:0007669"/>
    <property type="project" value="UniProtKB-SubCell"/>
</dbReference>
<dbReference type="Pfam" id="PF12698">
    <property type="entry name" value="ABC2_membrane_3"/>
    <property type="match status" value="2"/>
</dbReference>
<evidence type="ECO:0000313" key="13">
    <source>
        <dbReference type="Proteomes" id="UP000887568"/>
    </source>
</evidence>
<feature type="transmembrane region" description="Helical" evidence="10">
    <location>
        <begin position="1270"/>
        <end position="1298"/>
    </location>
</feature>
<dbReference type="InterPro" id="IPR027417">
    <property type="entry name" value="P-loop_NTPase"/>
</dbReference>